<dbReference type="SMART" id="SM00346">
    <property type="entry name" value="HTH_ICLR"/>
    <property type="match status" value="1"/>
</dbReference>
<dbReference type="InterPro" id="IPR029016">
    <property type="entry name" value="GAF-like_dom_sf"/>
</dbReference>
<dbReference type="InterPro" id="IPR036390">
    <property type="entry name" value="WH_DNA-bd_sf"/>
</dbReference>
<dbReference type="SUPFAM" id="SSF55781">
    <property type="entry name" value="GAF domain-like"/>
    <property type="match status" value="1"/>
</dbReference>
<keyword evidence="1" id="KW-0805">Transcription regulation</keyword>
<dbReference type="GO" id="GO:0045892">
    <property type="term" value="P:negative regulation of DNA-templated transcription"/>
    <property type="evidence" value="ECO:0007669"/>
    <property type="project" value="TreeGrafter"/>
</dbReference>
<organism evidence="6">
    <name type="scientific">marine sediment metagenome</name>
    <dbReference type="NCBI Taxonomy" id="412755"/>
    <lineage>
        <taxon>unclassified sequences</taxon>
        <taxon>metagenomes</taxon>
        <taxon>ecological metagenomes</taxon>
    </lineage>
</organism>
<dbReference type="PANTHER" id="PTHR30136">
    <property type="entry name" value="HELIX-TURN-HELIX TRANSCRIPTIONAL REGULATOR, ICLR FAMILY"/>
    <property type="match status" value="1"/>
</dbReference>
<dbReference type="Gene3D" id="1.10.10.10">
    <property type="entry name" value="Winged helix-like DNA-binding domain superfamily/Winged helix DNA-binding domain"/>
    <property type="match status" value="1"/>
</dbReference>
<dbReference type="GO" id="GO:0003700">
    <property type="term" value="F:DNA-binding transcription factor activity"/>
    <property type="evidence" value="ECO:0007669"/>
    <property type="project" value="TreeGrafter"/>
</dbReference>
<dbReference type="InterPro" id="IPR005471">
    <property type="entry name" value="Tscrpt_reg_IclR_N"/>
</dbReference>
<evidence type="ECO:0000256" key="1">
    <source>
        <dbReference type="ARBA" id="ARBA00023015"/>
    </source>
</evidence>
<proteinExistence type="predicted"/>
<evidence type="ECO:0000313" key="6">
    <source>
        <dbReference type="EMBL" id="GAH03244.1"/>
    </source>
</evidence>
<dbReference type="Gene3D" id="3.30.450.40">
    <property type="match status" value="1"/>
</dbReference>
<gene>
    <name evidence="6" type="ORF">S01H4_39935</name>
</gene>
<evidence type="ECO:0008006" key="7">
    <source>
        <dbReference type="Google" id="ProtNLM"/>
    </source>
</evidence>
<protein>
    <recommendedName>
        <fullName evidence="7">HTH iclR-type domain-containing protein</fullName>
    </recommendedName>
</protein>
<dbReference type="GO" id="GO:0003677">
    <property type="term" value="F:DNA binding"/>
    <property type="evidence" value="ECO:0007669"/>
    <property type="project" value="UniProtKB-KW"/>
</dbReference>
<dbReference type="InterPro" id="IPR014757">
    <property type="entry name" value="Tscrpt_reg_IclR_C"/>
</dbReference>
<dbReference type="AlphaFoldDB" id="X1DDU7"/>
<dbReference type="Pfam" id="PF09339">
    <property type="entry name" value="HTH_IclR"/>
    <property type="match status" value="1"/>
</dbReference>
<evidence type="ECO:0000256" key="2">
    <source>
        <dbReference type="ARBA" id="ARBA00023125"/>
    </source>
</evidence>
<keyword evidence="2" id="KW-0238">DNA-binding</keyword>
<dbReference type="PANTHER" id="PTHR30136:SF24">
    <property type="entry name" value="HTH-TYPE TRANSCRIPTIONAL REPRESSOR ALLR"/>
    <property type="match status" value="1"/>
</dbReference>
<dbReference type="SUPFAM" id="SSF46785">
    <property type="entry name" value="Winged helix' DNA-binding domain"/>
    <property type="match status" value="1"/>
</dbReference>
<evidence type="ECO:0000259" key="5">
    <source>
        <dbReference type="PROSITE" id="PS51078"/>
    </source>
</evidence>
<dbReference type="Pfam" id="PF01614">
    <property type="entry name" value="IclR_C"/>
    <property type="match status" value="1"/>
</dbReference>
<dbReference type="PROSITE" id="PS51077">
    <property type="entry name" value="HTH_ICLR"/>
    <property type="match status" value="1"/>
</dbReference>
<evidence type="ECO:0000256" key="3">
    <source>
        <dbReference type="ARBA" id="ARBA00023163"/>
    </source>
</evidence>
<accession>X1DDU7</accession>
<name>X1DDU7_9ZZZZ</name>
<feature type="domain" description="IclR-ED" evidence="5">
    <location>
        <begin position="72"/>
        <end position="197"/>
    </location>
</feature>
<comment type="caution">
    <text evidence="6">The sequence shown here is derived from an EMBL/GenBank/DDBJ whole genome shotgun (WGS) entry which is preliminary data.</text>
</comment>
<dbReference type="EMBL" id="BART01021697">
    <property type="protein sequence ID" value="GAH03244.1"/>
    <property type="molecule type" value="Genomic_DNA"/>
</dbReference>
<feature type="domain" description="HTH iclR-type" evidence="4">
    <location>
        <begin position="8"/>
        <end position="71"/>
    </location>
</feature>
<reference evidence="6" key="1">
    <citation type="journal article" date="2014" name="Front. Microbiol.">
        <title>High frequency of phylogenetically diverse reductive dehalogenase-homologous genes in deep subseafloor sedimentary metagenomes.</title>
        <authorList>
            <person name="Kawai M."/>
            <person name="Futagami T."/>
            <person name="Toyoda A."/>
            <person name="Takaki Y."/>
            <person name="Nishi S."/>
            <person name="Hori S."/>
            <person name="Arai W."/>
            <person name="Tsubouchi T."/>
            <person name="Morono Y."/>
            <person name="Uchiyama I."/>
            <person name="Ito T."/>
            <person name="Fujiyama A."/>
            <person name="Inagaki F."/>
            <person name="Takami H."/>
        </authorList>
    </citation>
    <scope>NUCLEOTIDE SEQUENCE</scope>
    <source>
        <strain evidence="6">Expedition CK06-06</strain>
    </source>
</reference>
<sequence length="197" mass="23181">MKRDNTMNQSLKRAFKIIELLASDESEELRVTEISKKTELDISSTYRFLRTLEKLDLIEKNPVNKKYKLTLKLFSIGASVNNKRNKDMLNRTINEIKYLSKKYNESLNLSTFEKNCIIYIYKISTTHSIRYDITIGSRHPAYCTASGKIFLAYRDNKFFDSYVKKTKLIKYTPNTIVNIDDLKKELETIRTKNYSID</sequence>
<evidence type="ECO:0000259" key="4">
    <source>
        <dbReference type="PROSITE" id="PS51077"/>
    </source>
</evidence>
<keyword evidence="3" id="KW-0804">Transcription</keyword>
<feature type="non-terminal residue" evidence="6">
    <location>
        <position position="197"/>
    </location>
</feature>
<dbReference type="InterPro" id="IPR050707">
    <property type="entry name" value="HTH_MetabolicPath_Reg"/>
</dbReference>
<dbReference type="InterPro" id="IPR036388">
    <property type="entry name" value="WH-like_DNA-bd_sf"/>
</dbReference>
<dbReference type="PROSITE" id="PS51078">
    <property type="entry name" value="ICLR_ED"/>
    <property type="match status" value="1"/>
</dbReference>